<feature type="domain" description="F5/8 type C" evidence="2">
    <location>
        <begin position="122"/>
        <end position="264"/>
    </location>
</feature>
<dbReference type="AlphaFoldDB" id="A0A8H8UCF9"/>
<dbReference type="Pfam" id="PF01344">
    <property type="entry name" value="Kelch_1"/>
    <property type="match status" value="1"/>
</dbReference>
<dbReference type="Gene3D" id="2.60.120.260">
    <property type="entry name" value="Galactose-binding domain-like"/>
    <property type="match status" value="1"/>
</dbReference>
<dbReference type="SMART" id="SM00612">
    <property type="entry name" value="Kelch"/>
    <property type="match status" value="3"/>
</dbReference>
<dbReference type="Pfam" id="PF00754">
    <property type="entry name" value="F5_F8_type_C"/>
    <property type="match status" value="1"/>
</dbReference>
<dbReference type="InterPro" id="IPR037293">
    <property type="entry name" value="Gal_Oxidase_central_sf"/>
</dbReference>
<dbReference type="InterPro" id="IPR013783">
    <property type="entry name" value="Ig-like_fold"/>
</dbReference>
<dbReference type="Pfam" id="PF07250">
    <property type="entry name" value="Glyoxal_oxid_N"/>
    <property type="match status" value="1"/>
</dbReference>
<dbReference type="EMBL" id="QGMJ01000085">
    <property type="protein sequence ID" value="TVY42787.1"/>
    <property type="molecule type" value="Genomic_DNA"/>
</dbReference>
<evidence type="ECO:0000313" key="3">
    <source>
        <dbReference type="EMBL" id="TVY42787.1"/>
    </source>
</evidence>
<evidence type="ECO:0000259" key="2">
    <source>
        <dbReference type="PROSITE" id="PS50022"/>
    </source>
</evidence>
<dbReference type="PANTHER" id="PTHR32208">
    <property type="entry name" value="SECRETED PROTEIN-RELATED"/>
    <property type="match status" value="1"/>
</dbReference>
<comment type="caution">
    <text evidence="3">The sequence shown here is derived from an EMBL/GenBank/DDBJ whole genome shotgun (WGS) entry which is preliminary data.</text>
</comment>
<dbReference type="InterPro" id="IPR000421">
    <property type="entry name" value="FA58C"/>
</dbReference>
<dbReference type="Pfam" id="PF09118">
    <property type="entry name" value="GO-like_E_set"/>
    <property type="match status" value="1"/>
</dbReference>
<dbReference type="InterPro" id="IPR006652">
    <property type="entry name" value="Kelch_1"/>
</dbReference>
<dbReference type="InterPro" id="IPR008979">
    <property type="entry name" value="Galactose-bd-like_sf"/>
</dbReference>
<evidence type="ECO:0000256" key="1">
    <source>
        <dbReference type="ARBA" id="ARBA00022729"/>
    </source>
</evidence>
<keyword evidence="1" id="KW-0732">Signal</keyword>
<dbReference type="InterPro" id="IPR014756">
    <property type="entry name" value="Ig_E-set"/>
</dbReference>
<dbReference type="SUPFAM" id="SSF49785">
    <property type="entry name" value="Galactose-binding domain-like"/>
    <property type="match status" value="1"/>
</dbReference>
<dbReference type="OrthoDB" id="2019572at2759"/>
<dbReference type="SUPFAM" id="SSF81296">
    <property type="entry name" value="E set domains"/>
    <property type="match status" value="1"/>
</dbReference>
<organism evidence="3 4">
    <name type="scientific">Lachnellula subtilissima</name>
    <dbReference type="NCBI Taxonomy" id="602034"/>
    <lineage>
        <taxon>Eukaryota</taxon>
        <taxon>Fungi</taxon>
        <taxon>Dikarya</taxon>
        <taxon>Ascomycota</taxon>
        <taxon>Pezizomycotina</taxon>
        <taxon>Leotiomycetes</taxon>
        <taxon>Helotiales</taxon>
        <taxon>Lachnaceae</taxon>
        <taxon>Lachnellula</taxon>
    </lineage>
</organism>
<dbReference type="PANTHER" id="PTHR32208:SF68">
    <property type="entry name" value="GALACTOSE OXIDASE"/>
    <property type="match status" value="1"/>
</dbReference>
<dbReference type="InterPro" id="IPR011043">
    <property type="entry name" value="Gal_Oxase/kelch_b-propeller"/>
</dbReference>
<protein>
    <submittedName>
        <fullName evidence="3">Galactose oxidase</fullName>
    </submittedName>
</protein>
<accession>A0A8H8UCF9</accession>
<evidence type="ECO:0000313" key="4">
    <source>
        <dbReference type="Proteomes" id="UP000462212"/>
    </source>
</evidence>
<dbReference type="InterPro" id="IPR015202">
    <property type="entry name" value="GO-like_E_set"/>
</dbReference>
<dbReference type="SUPFAM" id="SSF50965">
    <property type="entry name" value="Galactose oxidase, central domain"/>
    <property type="match status" value="1"/>
</dbReference>
<dbReference type="PROSITE" id="PS50022">
    <property type="entry name" value="FA58C_3"/>
    <property type="match status" value="1"/>
</dbReference>
<dbReference type="InterPro" id="IPR009880">
    <property type="entry name" value="Glyoxal_oxidase_N"/>
</dbReference>
<proteinExistence type="predicted"/>
<sequence>MASKLKTQPEQAPHLAASFSCGRRDVIIWMDHKILGASLLYPRVPLRLFLRDSFYILICIPLALDPTAGMKFPYAQLLLGPSIGVVVVNALGHYVQEAMNGERVSGYGYYDIPLWEPIFSNESPPLNGIRVSRESWSLSCSSSKHGHECEMAIDGTNATAWRSDIGHEEHSITVDLKMSQSMNAIVILPPIDTGLEGLITHHEIYVSDDQKKWNGPIAHGMWPDSNRQRMSVFEPIPARYVKLTTRGKDNETWVGISELNIYATTYTIPQDPTRGVWGPTIDFPVIPVAGAQETSGRVVVWSSWASDQFHSTPGGQTATSQWDPFTNKVSKRVVTNTHHDMFCPGIAIDGTGMLIVTGGNDAAVTSLYDAGQDKWFAGPEMHLRRGYQSTTALSDGRVFVIGGSWAGGSNIPKDGEVYDPAVRTWTMLPGAKVKPMLTNDYEGPWRADNHGWLFGWKNQTVFQAGPSIAMNWYYVDGSGSFEKAGKRLEDDDSMSGNAVMFDAVEGKILTVGGSPDYENSWATANAHVITLGEPGELPKVTLAGKNGLMHSERVFHTSTVLPDGKVFIVGGQTFGVAFNEENVQFVPEIYDPVTNTFTQVQQNNIVRVYHHLSLLLPDGRVLTGGGGLCGNCSANHYNAQIFTPPYLLTESGEPRPRPRFASELPKEVPVGGLIQFVTDGEIFSASLLRLCSTSHTVNTDQRRVPVKLYPLPVKNSYTIRLPDEPGILIPGPWMVFIMDKHGVPSISKIIMVTVDNMKSAQLSGELYGEPYKQLSRMELIK</sequence>
<name>A0A8H8UCF9_9HELO</name>
<dbReference type="Gene3D" id="2.60.40.10">
    <property type="entry name" value="Immunoglobulins"/>
    <property type="match status" value="1"/>
</dbReference>
<dbReference type="PROSITE" id="PS51257">
    <property type="entry name" value="PROKAR_LIPOPROTEIN"/>
    <property type="match status" value="1"/>
</dbReference>
<reference evidence="3 4" key="1">
    <citation type="submission" date="2018-05" db="EMBL/GenBank/DDBJ databases">
        <title>Genome sequencing and assembly of the regulated plant pathogen Lachnellula willkommii and related sister species for the development of diagnostic species identification markers.</title>
        <authorList>
            <person name="Giroux E."/>
            <person name="Bilodeau G."/>
        </authorList>
    </citation>
    <scope>NUCLEOTIDE SEQUENCE [LARGE SCALE GENOMIC DNA]</scope>
    <source>
        <strain evidence="3 4">CBS 197.66</strain>
    </source>
</reference>
<dbReference type="CDD" id="cd02851">
    <property type="entry name" value="E_set_GO_C"/>
    <property type="match status" value="1"/>
</dbReference>
<keyword evidence="4" id="KW-1185">Reference proteome</keyword>
<gene>
    <name evidence="3" type="primary">GAOA_1</name>
    <name evidence="3" type="ORF">LSUB1_G001542</name>
</gene>
<dbReference type="Gene3D" id="2.130.10.80">
    <property type="entry name" value="Galactose oxidase/kelch, beta-propeller"/>
    <property type="match status" value="1"/>
</dbReference>
<dbReference type="Proteomes" id="UP000462212">
    <property type="component" value="Unassembled WGS sequence"/>
</dbReference>